<keyword evidence="8" id="KW-1185">Reference proteome</keyword>
<dbReference type="PROSITE" id="PS50088">
    <property type="entry name" value="ANK_REPEAT"/>
    <property type="match status" value="3"/>
</dbReference>
<dbReference type="SMART" id="SM00248">
    <property type="entry name" value="ANK"/>
    <property type="match status" value="5"/>
</dbReference>
<evidence type="ECO:0000256" key="3">
    <source>
        <dbReference type="PROSITE-ProRule" id="PRU00023"/>
    </source>
</evidence>
<dbReference type="PANTHER" id="PTHR24180">
    <property type="entry name" value="CYCLIN-DEPENDENT KINASE INHIBITOR 2C-RELATED"/>
    <property type="match status" value="1"/>
</dbReference>
<dbReference type="GO" id="GO:0004252">
    <property type="term" value="F:serine-type endopeptidase activity"/>
    <property type="evidence" value="ECO:0007669"/>
    <property type="project" value="InterPro"/>
</dbReference>
<reference evidence="7" key="1">
    <citation type="submission" date="2020-12" db="EMBL/GenBank/DDBJ databases">
        <authorList>
            <person name="Iha C."/>
        </authorList>
    </citation>
    <scope>NUCLEOTIDE SEQUENCE</scope>
</reference>
<dbReference type="PRINTS" id="PR00722">
    <property type="entry name" value="CHYMOTRYPSIN"/>
</dbReference>
<comment type="caution">
    <text evidence="7">The sequence shown here is derived from an EMBL/GenBank/DDBJ whole genome shotgun (WGS) entry which is preliminary data.</text>
</comment>
<dbReference type="SUPFAM" id="SSF50494">
    <property type="entry name" value="Trypsin-like serine proteases"/>
    <property type="match status" value="1"/>
</dbReference>
<dbReference type="InterPro" id="IPR002110">
    <property type="entry name" value="Ankyrin_rpt"/>
</dbReference>
<evidence type="ECO:0000259" key="6">
    <source>
        <dbReference type="PROSITE" id="PS50240"/>
    </source>
</evidence>
<sequence length="639" mass="68764">MGQHQCILGRGRSTYSAAAFTKRLCYLSVALAAILGSACGDGTCIQSVPGGLASTGGSGLGVPGSKSSIEEGESAPQDGFPYMASFKSTIGHIHVCGGTLIDPLYVLTAAHCIEKTGMTPFVHIGAQGLNDDEHTPGVVVMIVEEMIPHPKWSGETSSGPDIALARLSQSVPNASWPLWHHSLATSVLQSNLFTLGWGHHVGRHKGFGPPVDFTLQMADDLRIVDSHYCMNGLKAQGDSILCVSGRGRRACKGDSGGPLLLFDGWPSAMEETALHGVLMGVTSRADNCFQDGQNDSAVLYTRVASFLQWIQEAMASTSLADKEDRLEGSVVSKTWITEEDRSLQTELILIDTQQPNSMIPLSDEESKASATEDVPHAPTLREILDQLKLWMAANMGADAIKDILVSTGITLLVLLVGALATIFWGYPYLRHRLGSERAARRSALHTAVMEPEGDGEHSIEHLMRVGAHVDVNERDQAGRTPLHYAKSKTVARSLLDHDAQVDAADNQNLTPLHRACSRTRGGTDLVTTLLEAGADVNAKSNWDYTPLHMACFHGNVKVVKILLDWKAGVLHRNHVGYSALHEAAFNGDLRVAELLLEHGADASMDQVAQGTMHLPGGTPIDVAWARGNKEMAETLARRR</sequence>
<proteinExistence type="predicted"/>
<dbReference type="GO" id="GO:0006508">
    <property type="term" value="P:proteolysis"/>
    <property type="evidence" value="ECO:0007669"/>
    <property type="project" value="InterPro"/>
</dbReference>
<dbReference type="PROSITE" id="PS50297">
    <property type="entry name" value="ANK_REP_REGION"/>
    <property type="match status" value="3"/>
</dbReference>
<feature type="repeat" description="ANK" evidence="3">
    <location>
        <begin position="542"/>
        <end position="574"/>
    </location>
</feature>
<dbReference type="Pfam" id="PF00023">
    <property type="entry name" value="Ank"/>
    <property type="match status" value="1"/>
</dbReference>
<dbReference type="InterPro" id="IPR036770">
    <property type="entry name" value="Ankyrin_rpt-contain_sf"/>
</dbReference>
<dbReference type="InterPro" id="IPR009003">
    <property type="entry name" value="Peptidase_S1_PA"/>
</dbReference>
<keyword evidence="4" id="KW-0472">Membrane</keyword>
<evidence type="ECO:0000256" key="2">
    <source>
        <dbReference type="ARBA" id="ARBA00023043"/>
    </source>
</evidence>
<dbReference type="SMART" id="SM00020">
    <property type="entry name" value="Tryp_SPc"/>
    <property type="match status" value="1"/>
</dbReference>
<dbReference type="InterPro" id="IPR001254">
    <property type="entry name" value="Trypsin_dom"/>
</dbReference>
<dbReference type="PROSITE" id="PS50240">
    <property type="entry name" value="TRYPSIN_DOM"/>
    <property type="match status" value="1"/>
</dbReference>
<keyword evidence="1" id="KW-0677">Repeat</keyword>
<keyword evidence="2 3" id="KW-0040">ANK repeat</keyword>
<feature type="domain" description="Peptidase S1" evidence="6">
    <location>
        <begin position="69"/>
        <end position="315"/>
    </location>
</feature>
<feature type="chain" id="PRO_5035762447" description="Peptidase S1 domain-containing protein" evidence="5">
    <location>
        <begin position="41"/>
        <end position="639"/>
    </location>
</feature>
<dbReference type="Pfam" id="PF12796">
    <property type="entry name" value="Ank_2"/>
    <property type="match status" value="1"/>
</dbReference>
<evidence type="ECO:0000256" key="5">
    <source>
        <dbReference type="SAM" id="SignalP"/>
    </source>
</evidence>
<dbReference type="Gene3D" id="2.40.10.10">
    <property type="entry name" value="Trypsin-like serine proteases"/>
    <property type="match status" value="1"/>
</dbReference>
<dbReference type="PRINTS" id="PR01415">
    <property type="entry name" value="ANKYRIN"/>
</dbReference>
<dbReference type="EMBL" id="CAJHUC010001134">
    <property type="protein sequence ID" value="CAD7699911.1"/>
    <property type="molecule type" value="Genomic_DNA"/>
</dbReference>
<gene>
    <name evidence="7" type="ORF">OSTQU699_LOCUS5270</name>
</gene>
<dbReference type="InterPro" id="IPR051637">
    <property type="entry name" value="Ank_repeat_dom-contain_49"/>
</dbReference>
<dbReference type="Gene3D" id="1.25.40.20">
    <property type="entry name" value="Ankyrin repeat-containing domain"/>
    <property type="match status" value="2"/>
</dbReference>
<dbReference type="PANTHER" id="PTHR24180:SF45">
    <property type="entry name" value="POLY [ADP-RIBOSE] POLYMERASE TANKYRASE"/>
    <property type="match status" value="1"/>
</dbReference>
<dbReference type="InterPro" id="IPR001314">
    <property type="entry name" value="Peptidase_S1A"/>
</dbReference>
<dbReference type="AlphaFoldDB" id="A0A8S1IY65"/>
<dbReference type="SUPFAM" id="SSF48403">
    <property type="entry name" value="Ankyrin repeat"/>
    <property type="match status" value="1"/>
</dbReference>
<feature type="transmembrane region" description="Helical" evidence="4">
    <location>
        <begin position="403"/>
        <end position="426"/>
    </location>
</feature>
<organism evidence="7 8">
    <name type="scientific">Ostreobium quekettii</name>
    <dbReference type="NCBI Taxonomy" id="121088"/>
    <lineage>
        <taxon>Eukaryota</taxon>
        <taxon>Viridiplantae</taxon>
        <taxon>Chlorophyta</taxon>
        <taxon>core chlorophytes</taxon>
        <taxon>Ulvophyceae</taxon>
        <taxon>TCBD clade</taxon>
        <taxon>Bryopsidales</taxon>
        <taxon>Ostreobineae</taxon>
        <taxon>Ostreobiaceae</taxon>
        <taxon>Ostreobium</taxon>
    </lineage>
</organism>
<evidence type="ECO:0000313" key="8">
    <source>
        <dbReference type="Proteomes" id="UP000708148"/>
    </source>
</evidence>
<dbReference type="InterPro" id="IPR018114">
    <property type="entry name" value="TRYPSIN_HIS"/>
</dbReference>
<feature type="signal peptide" evidence="5">
    <location>
        <begin position="1"/>
        <end position="40"/>
    </location>
</feature>
<feature type="repeat" description="ANK" evidence="3">
    <location>
        <begin position="575"/>
        <end position="607"/>
    </location>
</feature>
<dbReference type="CDD" id="cd00190">
    <property type="entry name" value="Tryp_SPc"/>
    <property type="match status" value="1"/>
</dbReference>
<feature type="repeat" description="ANK" evidence="3">
    <location>
        <begin position="507"/>
        <end position="541"/>
    </location>
</feature>
<dbReference type="InterPro" id="IPR043504">
    <property type="entry name" value="Peptidase_S1_PA_chymotrypsin"/>
</dbReference>
<protein>
    <recommendedName>
        <fullName evidence="6">Peptidase S1 domain-containing protein</fullName>
    </recommendedName>
</protein>
<dbReference type="Proteomes" id="UP000708148">
    <property type="component" value="Unassembled WGS sequence"/>
</dbReference>
<dbReference type="PROSITE" id="PS00134">
    <property type="entry name" value="TRYPSIN_HIS"/>
    <property type="match status" value="1"/>
</dbReference>
<name>A0A8S1IY65_9CHLO</name>
<accession>A0A8S1IY65</accession>
<evidence type="ECO:0000313" key="7">
    <source>
        <dbReference type="EMBL" id="CAD7699911.1"/>
    </source>
</evidence>
<dbReference type="Pfam" id="PF00089">
    <property type="entry name" value="Trypsin"/>
    <property type="match status" value="1"/>
</dbReference>
<evidence type="ECO:0000256" key="1">
    <source>
        <dbReference type="ARBA" id="ARBA00022737"/>
    </source>
</evidence>
<dbReference type="OrthoDB" id="2423195at2759"/>
<keyword evidence="4" id="KW-1133">Transmembrane helix</keyword>
<keyword evidence="5" id="KW-0732">Signal</keyword>
<evidence type="ECO:0000256" key="4">
    <source>
        <dbReference type="SAM" id="Phobius"/>
    </source>
</evidence>
<keyword evidence="4" id="KW-0812">Transmembrane</keyword>